<comment type="caution">
    <text evidence="1">The sequence shown here is derived from an EMBL/GenBank/DDBJ whole genome shotgun (WGS) entry which is preliminary data.</text>
</comment>
<dbReference type="SUPFAM" id="SSF161098">
    <property type="entry name" value="MetI-like"/>
    <property type="match status" value="1"/>
</dbReference>
<protein>
    <submittedName>
        <fullName evidence="1">Carbohydrate ABC transporter permease</fullName>
    </submittedName>
</protein>
<proteinExistence type="predicted"/>
<dbReference type="CDD" id="cd06261">
    <property type="entry name" value="TM_PBP2"/>
    <property type="match status" value="1"/>
</dbReference>
<dbReference type="InterPro" id="IPR035906">
    <property type="entry name" value="MetI-like_sf"/>
</dbReference>
<keyword evidence="2" id="KW-1185">Reference proteome</keyword>
<evidence type="ECO:0000313" key="2">
    <source>
        <dbReference type="Proteomes" id="UP001592582"/>
    </source>
</evidence>
<dbReference type="Proteomes" id="UP001592582">
    <property type="component" value="Unassembled WGS sequence"/>
</dbReference>
<dbReference type="EMBL" id="JBHEZX010000008">
    <property type="protein sequence ID" value="MFC1411696.1"/>
    <property type="molecule type" value="Genomic_DNA"/>
</dbReference>
<sequence length="332" mass="36010">MTLLTEPERALPGSGPTTAATGTPRSGRRRGRRTAESGTATRSLISDLELARPRARVLYFLTLTGTVVVFAAAFLFPLYWMVTAALKTPAQMADNTVGSLVPTSFQLSNYADAWNEMHIAHFFLNTVYYAAGGWFIQIVVDVTTAYALSKLRPVFGRAVFGMMLASLMLPATALLVPAYLNITSLPFIHLNLLNSPWGLWLPGAANAFNVYVLKRFFDQIPDELLDAASIDGASRLQILGRIILPLSRPVLAVISILSVIGIWKDFLWPMLVLQDPEAQTLSVALQRLSATTQVPPTEMIAGLAIASVPMVVVFLVFQRHILAGLSAGAVKG</sequence>
<dbReference type="PANTHER" id="PTHR43744:SF12">
    <property type="entry name" value="ABC TRANSPORTER PERMEASE PROTEIN MG189-RELATED"/>
    <property type="match status" value="1"/>
</dbReference>
<dbReference type="InterPro" id="IPR000515">
    <property type="entry name" value="MetI-like"/>
</dbReference>
<name>A0ABV6VDI1_9ACTN</name>
<dbReference type="PROSITE" id="PS50928">
    <property type="entry name" value="ABC_TM1"/>
    <property type="match status" value="1"/>
</dbReference>
<gene>
    <name evidence="1" type="ORF">ACEZDG_20740</name>
</gene>
<organism evidence="1 2">
    <name type="scientific">Streptacidiphilus alkalitolerans</name>
    <dbReference type="NCBI Taxonomy" id="3342712"/>
    <lineage>
        <taxon>Bacteria</taxon>
        <taxon>Bacillati</taxon>
        <taxon>Actinomycetota</taxon>
        <taxon>Actinomycetes</taxon>
        <taxon>Kitasatosporales</taxon>
        <taxon>Streptomycetaceae</taxon>
        <taxon>Streptacidiphilus</taxon>
    </lineage>
</organism>
<evidence type="ECO:0000313" key="1">
    <source>
        <dbReference type="EMBL" id="MFC1411696.1"/>
    </source>
</evidence>
<reference evidence="1 2" key="1">
    <citation type="submission" date="2024-09" db="EMBL/GenBank/DDBJ databases">
        <authorList>
            <person name="Lee S.D."/>
        </authorList>
    </citation>
    <scope>NUCLEOTIDE SEQUENCE [LARGE SCALE GENOMIC DNA]</scope>
    <source>
        <strain evidence="1 2">N1-1</strain>
    </source>
</reference>
<accession>A0ABV6VDI1</accession>
<dbReference type="PANTHER" id="PTHR43744">
    <property type="entry name" value="ABC TRANSPORTER PERMEASE PROTEIN MG189-RELATED-RELATED"/>
    <property type="match status" value="1"/>
</dbReference>
<dbReference type="Gene3D" id="1.10.3720.10">
    <property type="entry name" value="MetI-like"/>
    <property type="match status" value="1"/>
</dbReference>
<dbReference type="Pfam" id="PF00528">
    <property type="entry name" value="BPD_transp_1"/>
    <property type="match status" value="1"/>
</dbReference>